<dbReference type="AlphaFoldDB" id="A0A5N7MX83"/>
<name>A0A5N7MX83_9HYPH</name>
<keyword evidence="2" id="KW-0812">Transmembrane</keyword>
<keyword evidence="2" id="KW-1133">Transmembrane helix</keyword>
<gene>
    <name evidence="3" type="ORF">FS320_38475</name>
</gene>
<evidence type="ECO:0000256" key="2">
    <source>
        <dbReference type="SAM" id="Phobius"/>
    </source>
</evidence>
<dbReference type="Proteomes" id="UP000403266">
    <property type="component" value="Unassembled WGS sequence"/>
</dbReference>
<sequence>MHRRVRLVPTRGTLRSSHSSVKSLFGYVDDAQGQAAAARVSARMGVFPGRYGKTGPWPRYWLRARRLMIHFILSLRWITLVAALGAALGAMLMFFEGCLKLAYALEMVLQPGADTGTSVIATVMQATDAFLFGLVLIVFAYAITFGFAFRLPAGLRTKAPLWMRVEGLGEIKITLIQVVLVYLVVDFVTDVVEIETRITWEMLVKPAAIVLIAGALRLLGSALPDDQPGRSEQPGRASETAQRHAEN</sequence>
<dbReference type="EMBL" id="VOSK01000427">
    <property type="protein sequence ID" value="MPR30704.1"/>
    <property type="molecule type" value="Genomic_DNA"/>
</dbReference>
<keyword evidence="4" id="KW-1185">Reference proteome</keyword>
<dbReference type="InterPro" id="IPR005134">
    <property type="entry name" value="UPF0114"/>
</dbReference>
<feature type="transmembrane region" description="Helical" evidence="2">
    <location>
        <begin position="129"/>
        <end position="149"/>
    </location>
</feature>
<feature type="transmembrane region" description="Helical" evidence="2">
    <location>
        <begin position="67"/>
        <end position="95"/>
    </location>
</feature>
<evidence type="ECO:0000313" key="4">
    <source>
        <dbReference type="Proteomes" id="UP000403266"/>
    </source>
</evidence>
<comment type="caution">
    <text evidence="3">The sequence shown here is derived from an EMBL/GenBank/DDBJ whole genome shotgun (WGS) entry which is preliminary data.</text>
</comment>
<dbReference type="OrthoDB" id="8018937at2"/>
<protein>
    <submittedName>
        <fullName evidence="3">YqhA family protein</fullName>
    </submittedName>
</protein>
<evidence type="ECO:0000256" key="1">
    <source>
        <dbReference type="SAM" id="MobiDB-lite"/>
    </source>
</evidence>
<feature type="region of interest" description="Disordered" evidence="1">
    <location>
        <begin position="225"/>
        <end position="247"/>
    </location>
</feature>
<evidence type="ECO:0000313" key="3">
    <source>
        <dbReference type="EMBL" id="MPR30704.1"/>
    </source>
</evidence>
<dbReference type="Pfam" id="PF03350">
    <property type="entry name" value="UPF0114"/>
    <property type="match status" value="1"/>
</dbReference>
<keyword evidence="2" id="KW-0472">Membrane</keyword>
<organism evidence="3 4">
    <name type="scientific">Microvirga tunisiensis</name>
    <dbReference type="NCBI Taxonomy" id="2108360"/>
    <lineage>
        <taxon>Bacteria</taxon>
        <taxon>Pseudomonadati</taxon>
        <taxon>Pseudomonadota</taxon>
        <taxon>Alphaproteobacteria</taxon>
        <taxon>Hyphomicrobiales</taxon>
        <taxon>Methylobacteriaceae</taxon>
        <taxon>Microvirga</taxon>
    </lineage>
</organism>
<accession>A0A5N7MX83</accession>
<reference evidence="3 4" key="1">
    <citation type="journal article" date="2019" name="Syst. Appl. Microbiol.">
        <title>Microvirga tunisiensis sp. nov., a root nodule symbiotic bacterium isolated from Lupinus micranthus and L. luteus grown in Northern Tunisia.</title>
        <authorList>
            <person name="Msaddak A."/>
            <person name="Rejili M."/>
            <person name="Duran D."/>
            <person name="Mars M."/>
            <person name="Palacios J.M."/>
            <person name="Ruiz-Argueso T."/>
            <person name="Rey L."/>
            <person name="Imperial J."/>
        </authorList>
    </citation>
    <scope>NUCLEOTIDE SEQUENCE [LARGE SCALE GENOMIC DNA]</scope>
    <source>
        <strain evidence="3 4">Lmie10</strain>
    </source>
</reference>
<proteinExistence type="predicted"/>